<evidence type="ECO:0000313" key="2">
    <source>
        <dbReference type="Proteomes" id="UP000821866"/>
    </source>
</evidence>
<gene>
    <name evidence="1" type="ORF">HPB51_002215</name>
</gene>
<proteinExistence type="predicted"/>
<sequence length="294" mass="32003">MIYTLLPVFDRIAAIENFFRGSNLVKGQRLLSHVADVKQIVADDAVLVRAKCVSQVKDDAVYVVESESGRTRLAGISHIGTDREYLAAALRAASKISEKRQRLSEVLQPLLGEEPDESATVPSEPQVPFNHKDVALPSDSWGKHVFGGVPLKVAYSVCSPGPDMGLLCAEKLVLFTVTDDSVAHEVFVRGVKLDLDEPGGPASVLKAVDGMHVCSGAGFLEEFPFASSNSNLTVWNGSLYNKKCAGTSLERCVACKYLRRILTNQMCRRKKNQVKNKCFSKDENENASCAALEG</sequence>
<name>A0A9J6EFB8_RHIMP</name>
<dbReference type="Proteomes" id="UP000821866">
    <property type="component" value="Chromosome 2"/>
</dbReference>
<organism evidence="1 2">
    <name type="scientific">Rhipicephalus microplus</name>
    <name type="common">Cattle tick</name>
    <name type="synonym">Boophilus microplus</name>
    <dbReference type="NCBI Taxonomy" id="6941"/>
    <lineage>
        <taxon>Eukaryota</taxon>
        <taxon>Metazoa</taxon>
        <taxon>Ecdysozoa</taxon>
        <taxon>Arthropoda</taxon>
        <taxon>Chelicerata</taxon>
        <taxon>Arachnida</taxon>
        <taxon>Acari</taxon>
        <taxon>Parasitiformes</taxon>
        <taxon>Ixodida</taxon>
        <taxon>Ixodoidea</taxon>
        <taxon>Ixodidae</taxon>
        <taxon>Rhipicephalinae</taxon>
        <taxon>Rhipicephalus</taxon>
        <taxon>Boophilus</taxon>
    </lineage>
</organism>
<protein>
    <submittedName>
        <fullName evidence="1">Uncharacterized protein</fullName>
    </submittedName>
</protein>
<reference evidence="1" key="1">
    <citation type="journal article" date="2020" name="Cell">
        <title>Large-Scale Comparative Analyses of Tick Genomes Elucidate Their Genetic Diversity and Vector Capacities.</title>
        <authorList>
            <consortium name="Tick Genome and Microbiome Consortium (TIGMIC)"/>
            <person name="Jia N."/>
            <person name="Wang J."/>
            <person name="Shi W."/>
            <person name="Du L."/>
            <person name="Sun Y."/>
            <person name="Zhan W."/>
            <person name="Jiang J.F."/>
            <person name="Wang Q."/>
            <person name="Zhang B."/>
            <person name="Ji P."/>
            <person name="Bell-Sakyi L."/>
            <person name="Cui X.M."/>
            <person name="Yuan T.T."/>
            <person name="Jiang B.G."/>
            <person name="Yang W.F."/>
            <person name="Lam T.T."/>
            <person name="Chang Q.C."/>
            <person name="Ding S.J."/>
            <person name="Wang X.J."/>
            <person name="Zhu J.G."/>
            <person name="Ruan X.D."/>
            <person name="Zhao L."/>
            <person name="Wei J.T."/>
            <person name="Ye R.Z."/>
            <person name="Que T.C."/>
            <person name="Du C.H."/>
            <person name="Zhou Y.H."/>
            <person name="Cheng J.X."/>
            <person name="Dai P.F."/>
            <person name="Guo W.B."/>
            <person name="Han X.H."/>
            <person name="Huang E.J."/>
            <person name="Li L.F."/>
            <person name="Wei W."/>
            <person name="Gao Y.C."/>
            <person name="Liu J.Z."/>
            <person name="Shao H.Z."/>
            <person name="Wang X."/>
            <person name="Wang C.C."/>
            <person name="Yang T.C."/>
            <person name="Huo Q.B."/>
            <person name="Li W."/>
            <person name="Chen H.Y."/>
            <person name="Chen S.E."/>
            <person name="Zhou L.G."/>
            <person name="Ni X.B."/>
            <person name="Tian J.H."/>
            <person name="Sheng Y."/>
            <person name="Liu T."/>
            <person name="Pan Y.S."/>
            <person name="Xia L.Y."/>
            <person name="Li J."/>
            <person name="Zhao F."/>
            <person name="Cao W.C."/>
        </authorList>
    </citation>
    <scope>NUCLEOTIDE SEQUENCE</scope>
    <source>
        <strain evidence="1">Rmic-2018</strain>
    </source>
</reference>
<dbReference type="AlphaFoldDB" id="A0A9J6EFB8"/>
<reference evidence="1" key="2">
    <citation type="submission" date="2021-09" db="EMBL/GenBank/DDBJ databases">
        <authorList>
            <person name="Jia N."/>
            <person name="Wang J."/>
            <person name="Shi W."/>
            <person name="Du L."/>
            <person name="Sun Y."/>
            <person name="Zhan W."/>
            <person name="Jiang J."/>
            <person name="Wang Q."/>
            <person name="Zhang B."/>
            <person name="Ji P."/>
            <person name="Sakyi L.B."/>
            <person name="Cui X."/>
            <person name="Yuan T."/>
            <person name="Jiang B."/>
            <person name="Yang W."/>
            <person name="Lam T.T.-Y."/>
            <person name="Chang Q."/>
            <person name="Ding S."/>
            <person name="Wang X."/>
            <person name="Zhu J."/>
            <person name="Ruan X."/>
            <person name="Zhao L."/>
            <person name="Wei J."/>
            <person name="Que T."/>
            <person name="Du C."/>
            <person name="Cheng J."/>
            <person name="Dai P."/>
            <person name="Han X."/>
            <person name="Huang E."/>
            <person name="Gao Y."/>
            <person name="Liu J."/>
            <person name="Shao H."/>
            <person name="Ye R."/>
            <person name="Li L."/>
            <person name="Wei W."/>
            <person name="Wang X."/>
            <person name="Wang C."/>
            <person name="Huo Q."/>
            <person name="Li W."/>
            <person name="Guo W."/>
            <person name="Chen H."/>
            <person name="Chen S."/>
            <person name="Zhou L."/>
            <person name="Zhou L."/>
            <person name="Ni X."/>
            <person name="Tian J."/>
            <person name="Zhou Y."/>
            <person name="Sheng Y."/>
            <person name="Liu T."/>
            <person name="Pan Y."/>
            <person name="Xia L."/>
            <person name="Li J."/>
            <person name="Zhao F."/>
            <person name="Cao W."/>
        </authorList>
    </citation>
    <scope>NUCLEOTIDE SEQUENCE</scope>
    <source>
        <strain evidence="1">Rmic-2018</strain>
        <tissue evidence="1">Larvae</tissue>
    </source>
</reference>
<keyword evidence="2" id="KW-1185">Reference proteome</keyword>
<accession>A0A9J6EFB8</accession>
<comment type="caution">
    <text evidence="1">The sequence shown here is derived from an EMBL/GenBank/DDBJ whole genome shotgun (WGS) entry which is preliminary data.</text>
</comment>
<evidence type="ECO:0000313" key="1">
    <source>
        <dbReference type="EMBL" id="KAH8032813.1"/>
    </source>
</evidence>
<dbReference type="EMBL" id="JABSTU010000004">
    <property type="protein sequence ID" value="KAH8032813.1"/>
    <property type="molecule type" value="Genomic_DNA"/>
</dbReference>